<accession>A0A1F7XBZ4</accession>
<gene>
    <name evidence="2" type="ORF">A2Z22_01700</name>
</gene>
<name>A0A1F7XBZ4_9BACT</name>
<comment type="caution">
    <text evidence="2">The sequence shown here is derived from an EMBL/GenBank/DDBJ whole genome shotgun (WGS) entry which is preliminary data.</text>
</comment>
<sequence>MDEKEIFEKLFEIAEKSKDPEGVVAACLVKNGRILISSPSASNGIRHAEDLVLEKAEQKGIKIDGKITLYTTLEPCSYRSPKNKVLDCTTVILKSGIRNVIFAAQDPEYSKKARQRFQKAGISYRQIEDKDLIQKAIKLFNATIKIPLTSMGLPRAKKLLND</sequence>
<protein>
    <recommendedName>
        <fullName evidence="1">CMP/dCMP-type deaminase domain-containing protein</fullName>
    </recommendedName>
</protein>
<evidence type="ECO:0000313" key="3">
    <source>
        <dbReference type="Proteomes" id="UP000177053"/>
    </source>
</evidence>
<dbReference type="Pfam" id="PF00383">
    <property type="entry name" value="dCMP_cyt_deam_1"/>
    <property type="match status" value="1"/>
</dbReference>
<dbReference type="InterPro" id="IPR016193">
    <property type="entry name" value="Cytidine_deaminase-like"/>
</dbReference>
<dbReference type="Proteomes" id="UP000177053">
    <property type="component" value="Unassembled WGS sequence"/>
</dbReference>
<dbReference type="PROSITE" id="PS51747">
    <property type="entry name" value="CYT_DCMP_DEAMINASES_2"/>
    <property type="match status" value="1"/>
</dbReference>
<evidence type="ECO:0000259" key="1">
    <source>
        <dbReference type="PROSITE" id="PS51747"/>
    </source>
</evidence>
<organism evidence="2 3">
    <name type="scientific">Candidatus Woesebacteria bacterium RBG_16_34_12</name>
    <dbReference type="NCBI Taxonomy" id="1802480"/>
    <lineage>
        <taxon>Bacteria</taxon>
        <taxon>Candidatus Woeseibacteriota</taxon>
    </lineage>
</organism>
<feature type="domain" description="CMP/dCMP-type deaminase" evidence="1">
    <location>
        <begin position="1"/>
        <end position="124"/>
    </location>
</feature>
<dbReference type="InterPro" id="IPR002125">
    <property type="entry name" value="CMP_dCMP_dom"/>
</dbReference>
<dbReference type="SUPFAM" id="SSF53927">
    <property type="entry name" value="Cytidine deaminase-like"/>
    <property type="match status" value="1"/>
</dbReference>
<dbReference type="EMBL" id="MGFS01000007">
    <property type="protein sequence ID" value="OGM11928.1"/>
    <property type="molecule type" value="Genomic_DNA"/>
</dbReference>
<reference evidence="2 3" key="1">
    <citation type="journal article" date="2016" name="Nat. Commun.">
        <title>Thousands of microbial genomes shed light on interconnected biogeochemical processes in an aquifer system.</title>
        <authorList>
            <person name="Anantharaman K."/>
            <person name="Brown C.T."/>
            <person name="Hug L.A."/>
            <person name="Sharon I."/>
            <person name="Castelle C.J."/>
            <person name="Probst A.J."/>
            <person name="Thomas B.C."/>
            <person name="Singh A."/>
            <person name="Wilkins M.J."/>
            <person name="Karaoz U."/>
            <person name="Brodie E.L."/>
            <person name="Williams K.H."/>
            <person name="Hubbard S.S."/>
            <person name="Banfield J.F."/>
        </authorList>
    </citation>
    <scope>NUCLEOTIDE SEQUENCE [LARGE SCALE GENOMIC DNA]</scope>
</reference>
<dbReference type="Gene3D" id="3.40.140.10">
    <property type="entry name" value="Cytidine Deaminase, domain 2"/>
    <property type="match status" value="1"/>
</dbReference>
<proteinExistence type="predicted"/>
<evidence type="ECO:0000313" key="2">
    <source>
        <dbReference type="EMBL" id="OGM11928.1"/>
    </source>
</evidence>
<dbReference type="AlphaFoldDB" id="A0A1F7XBZ4"/>
<dbReference type="GO" id="GO:0003824">
    <property type="term" value="F:catalytic activity"/>
    <property type="evidence" value="ECO:0007669"/>
    <property type="project" value="InterPro"/>
</dbReference>